<keyword evidence="4" id="KW-1185">Reference proteome</keyword>
<feature type="domain" description="Activator of Hsp90 ATPase homologue 1/2-like C-terminal" evidence="2">
    <location>
        <begin position="24"/>
        <end position="156"/>
    </location>
</feature>
<dbReference type="RefSeq" id="WP_378534469.1">
    <property type="nucleotide sequence ID" value="NZ_JBHSBH010000010.1"/>
</dbReference>
<dbReference type="Gene3D" id="3.30.530.20">
    <property type="match status" value="1"/>
</dbReference>
<organism evidence="3 4">
    <name type="scientific">Nocardiopsis sediminis</name>
    <dbReference type="NCBI Taxonomy" id="1778267"/>
    <lineage>
        <taxon>Bacteria</taxon>
        <taxon>Bacillati</taxon>
        <taxon>Actinomycetota</taxon>
        <taxon>Actinomycetes</taxon>
        <taxon>Streptosporangiales</taxon>
        <taxon>Nocardiopsidaceae</taxon>
        <taxon>Nocardiopsis</taxon>
    </lineage>
</organism>
<evidence type="ECO:0000256" key="1">
    <source>
        <dbReference type="ARBA" id="ARBA00006817"/>
    </source>
</evidence>
<gene>
    <name evidence="3" type="ORF">ACFOVU_16215</name>
</gene>
<evidence type="ECO:0000259" key="2">
    <source>
        <dbReference type="Pfam" id="PF08327"/>
    </source>
</evidence>
<name>A0ABV8FQ92_9ACTN</name>
<comment type="caution">
    <text evidence="3">The sequence shown here is derived from an EMBL/GenBank/DDBJ whole genome shotgun (WGS) entry which is preliminary data.</text>
</comment>
<evidence type="ECO:0000313" key="3">
    <source>
        <dbReference type="EMBL" id="MFC3997478.1"/>
    </source>
</evidence>
<dbReference type="SUPFAM" id="SSF55961">
    <property type="entry name" value="Bet v1-like"/>
    <property type="match status" value="1"/>
</dbReference>
<dbReference type="CDD" id="cd07826">
    <property type="entry name" value="SRPBCC_CalC_Aha1-like_9"/>
    <property type="match status" value="1"/>
</dbReference>
<protein>
    <submittedName>
        <fullName evidence="3">SRPBCC family protein</fullName>
    </submittedName>
</protein>
<comment type="similarity">
    <text evidence="1">Belongs to the AHA1 family.</text>
</comment>
<dbReference type="Pfam" id="PF08327">
    <property type="entry name" value="AHSA1"/>
    <property type="match status" value="1"/>
</dbReference>
<dbReference type="EMBL" id="JBHSBH010000010">
    <property type="protein sequence ID" value="MFC3997478.1"/>
    <property type="molecule type" value="Genomic_DNA"/>
</dbReference>
<dbReference type="InterPro" id="IPR023393">
    <property type="entry name" value="START-like_dom_sf"/>
</dbReference>
<dbReference type="Proteomes" id="UP001595847">
    <property type="component" value="Unassembled WGS sequence"/>
</dbReference>
<reference evidence="4" key="1">
    <citation type="journal article" date="2019" name="Int. J. Syst. Evol. Microbiol.">
        <title>The Global Catalogue of Microorganisms (GCM) 10K type strain sequencing project: providing services to taxonomists for standard genome sequencing and annotation.</title>
        <authorList>
            <consortium name="The Broad Institute Genomics Platform"/>
            <consortium name="The Broad Institute Genome Sequencing Center for Infectious Disease"/>
            <person name="Wu L."/>
            <person name="Ma J."/>
        </authorList>
    </citation>
    <scope>NUCLEOTIDE SEQUENCE [LARGE SCALE GENOMIC DNA]</scope>
    <source>
        <strain evidence="4">TBRC 1826</strain>
    </source>
</reference>
<dbReference type="InterPro" id="IPR013538">
    <property type="entry name" value="ASHA1/2-like_C"/>
</dbReference>
<proteinExistence type="inferred from homology"/>
<accession>A0ABV8FQ92</accession>
<sequence>MSTNPVTVTAPEGVPFIEITREFDAPVEAVFRAHTDPGLVKQWLGPHGYDMDIEAYDVRTGGRYRYVHSDGSGGSYAFNGVFHTVRPNETIIQTFEYEGVPDSVSIQTLTLEDLGGGRTRLTGHSTFPSMEARDGMISSNMEKGVTEGYERLDEVLAGR</sequence>
<evidence type="ECO:0000313" key="4">
    <source>
        <dbReference type="Proteomes" id="UP001595847"/>
    </source>
</evidence>